<evidence type="ECO:0000313" key="3">
    <source>
        <dbReference type="RefSeq" id="XP_038986217.1"/>
    </source>
</evidence>
<dbReference type="KEGG" id="pda:108511433"/>
<evidence type="ECO:0000313" key="2">
    <source>
        <dbReference type="Proteomes" id="UP000228380"/>
    </source>
</evidence>
<reference evidence="3" key="2">
    <citation type="submission" date="2025-08" db="UniProtKB">
        <authorList>
            <consortium name="RefSeq"/>
        </authorList>
    </citation>
    <scope>IDENTIFICATION</scope>
    <source>
        <tissue evidence="3">Young leaves</tissue>
    </source>
</reference>
<accession>A0A8B9AKI2</accession>
<evidence type="ECO:0000256" key="1">
    <source>
        <dbReference type="SAM" id="MobiDB-lite"/>
    </source>
</evidence>
<dbReference type="AlphaFoldDB" id="A0A8B9AKI2"/>
<dbReference type="Proteomes" id="UP000228380">
    <property type="component" value="Chromosome 9"/>
</dbReference>
<dbReference type="GeneID" id="108511433"/>
<proteinExistence type="predicted"/>
<feature type="compositionally biased region" description="Low complexity" evidence="1">
    <location>
        <begin position="30"/>
        <end position="42"/>
    </location>
</feature>
<reference evidence="2" key="1">
    <citation type="journal article" date="2019" name="Nat. Commun.">
        <title>Genome-wide association mapping of date palm fruit traits.</title>
        <authorList>
            <person name="Hazzouri K.M."/>
            <person name="Gros-Balthazard M."/>
            <person name="Flowers J.M."/>
            <person name="Copetti D."/>
            <person name="Lemansour A."/>
            <person name="Lebrun M."/>
            <person name="Masmoudi K."/>
            <person name="Ferrand S."/>
            <person name="Dhar M.I."/>
            <person name="Fresquez Z.A."/>
            <person name="Rosas U."/>
            <person name="Zhang J."/>
            <person name="Talag J."/>
            <person name="Lee S."/>
            <person name="Kudrna D."/>
            <person name="Powell R.F."/>
            <person name="Leitch I.J."/>
            <person name="Krueger R.R."/>
            <person name="Wing R.A."/>
            <person name="Amiri K.M.A."/>
            <person name="Purugganan M.D."/>
        </authorList>
    </citation>
    <scope>NUCLEOTIDE SEQUENCE [LARGE SCALE GENOMIC DNA]</scope>
    <source>
        <strain evidence="2">cv. Khalas</strain>
    </source>
</reference>
<name>A0A8B9AKI2_PHODC</name>
<protein>
    <submittedName>
        <fullName evidence="3">Uncharacterized protein LOC108511433</fullName>
    </submittedName>
</protein>
<feature type="region of interest" description="Disordered" evidence="1">
    <location>
        <begin position="23"/>
        <end position="95"/>
    </location>
</feature>
<feature type="compositionally biased region" description="Basic residues" evidence="1">
    <location>
        <begin position="81"/>
        <end position="90"/>
    </location>
</feature>
<organism evidence="2 3">
    <name type="scientific">Phoenix dactylifera</name>
    <name type="common">Date palm</name>
    <dbReference type="NCBI Taxonomy" id="42345"/>
    <lineage>
        <taxon>Eukaryota</taxon>
        <taxon>Viridiplantae</taxon>
        <taxon>Streptophyta</taxon>
        <taxon>Embryophyta</taxon>
        <taxon>Tracheophyta</taxon>
        <taxon>Spermatophyta</taxon>
        <taxon>Magnoliopsida</taxon>
        <taxon>Liliopsida</taxon>
        <taxon>Arecaceae</taxon>
        <taxon>Coryphoideae</taxon>
        <taxon>Phoeniceae</taxon>
        <taxon>Phoenix</taxon>
    </lineage>
</organism>
<keyword evidence="2" id="KW-1185">Reference proteome</keyword>
<gene>
    <name evidence="3" type="primary">LOC108511433</name>
</gene>
<dbReference type="RefSeq" id="XP_038986217.1">
    <property type="nucleotide sequence ID" value="XM_039130289.1"/>
</dbReference>
<sequence length="129" mass="13898">MDYTVARNACLSCTFDSVIKDRNPSACVAGSDGSKSSPSDSPKLSHGDEDVESVSAADSESSSNPHQPPPTPLTHANAQNIHKKEKGIKKKKEEQTKYVPMPICINAQSDVKFGVKMPALIVNTQRKES</sequence>
<feature type="compositionally biased region" description="Low complexity" evidence="1">
    <location>
        <begin position="53"/>
        <end position="63"/>
    </location>
</feature>